<dbReference type="InterPro" id="IPR018718">
    <property type="entry name" value="DUF2242"/>
</dbReference>
<evidence type="ECO:0000313" key="3">
    <source>
        <dbReference type="Proteomes" id="UP000198552"/>
    </source>
</evidence>
<gene>
    <name evidence="2" type="ORF">SAMN05428957_1167</name>
</gene>
<dbReference type="Proteomes" id="UP000198552">
    <property type="component" value="Unassembled WGS sequence"/>
</dbReference>
<keyword evidence="1" id="KW-0732">Signal</keyword>
<feature type="chain" id="PRO_5011580887" description="DUF2242 domain-containing protein" evidence="1">
    <location>
        <begin position="21"/>
        <end position="209"/>
    </location>
</feature>
<evidence type="ECO:0000256" key="1">
    <source>
        <dbReference type="SAM" id="SignalP"/>
    </source>
</evidence>
<reference evidence="3" key="1">
    <citation type="submission" date="2016-10" db="EMBL/GenBank/DDBJ databases">
        <authorList>
            <person name="Varghese N."/>
            <person name="Submissions S."/>
        </authorList>
    </citation>
    <scope>NUCLEOTIDE SEQUENCE [LARGE SCALE GENOMIC DNA]</scope>
    <source>
        <strain evidence="3">EPL6</strain>
    </source>
</reference>
<protein>
    <recommendedName>
        <fullName evidence="4">DUF2242 domain-containing protein</fullName>
    </recommendedName>
</protein>
<name>A0A1G9VZC7_9BURK</name>
<keyword evidence="3" id="KW-1185">Reference proteome</keyword>
<organism evidence="2 3">
    <name type="scientific">Oryzisolibacter propanilivorax</name>
    <dbReference type="NCBI Taxonomy" id="1527607"/>
    <lineage>
        <taxon>Bacteria</taxon>
        <taxon>Pseudomonadati</taxon>
        <taxon>Pseudomonadota</taxon>
        <taxon>Betaproteobacteria</taxon>
        <taxon>Burkholderiales</taxon>
        <taxon>Comamonadaceae</taxon>
        <taxon>Oryzisolibacter</taxon>
    </lineage>
</organism>
<dbReference type="EMBL" id="FNHP01000016">
    <property type="protein sequence ID" value="SDM77652.1"/>
    <property type="molecule type" value="Genomic_DNA"/>
</dbReference>
<feature type="signal peptide" evidence="1">
    <location>
        <begin position="1"/>
        <end position="20"/>
    </location>
</feature>
<accession>A0A1G9VZC7</accession>
<evidence type="ECO:0008006" key="4">
    <source>
        <dbReference type="Google" id="ProtNLM"/>
    </source>
</evidence>
<dbReference type="Pfam" id="PF10001">
    <property type="entry name" value="DUF2242"/>
    <property type="match status" value="1"/>
</dbReference>
<dbReference type="STRING" id="1527607.SAMN05428957_1167"/>
<proteinExistence type="predicted"/>
<evidence type="ECO:0000313" key="2">
    <source>
        <dbReference type="EMBL" id="SDM77652.1"/>
    </source>
</evidence>
<sequence>MLPSVVPCSVFRCVAGLAGALLLAGCAIPDAVPGLDKQGFTPNDFDSSSMYVRRMDAAQADTCEAARRALLSQGYLVQAATSEMVTARKFYQPNPDTHYTVEMRVVCAPEGDNGERSSAFASAVQDRYVIKKVNNSASLGVGGLGSVSLPFSATDDTLVKVGSETINDAQFYSRFFQLFERYVRVLPMAEESPLHEVPMQEREALQRNY</sequence>
<dbReference type="AlphaFoldDB" id="A0A1G9VZC7"/>